<sequence>MEKRITGNVLSDGVCVGCIVKWTDDSITLDYTESKAAEVRQTLLNEDAECDRFRKVKNAVAAKLTSLLTCAENDSAAAGSAEKAEIIRSYIAILNDPELEKDVLQCIREQKVFLTEALTLTAQEYTYDMSVLEDDYLKQRAQDFEQLFAMLLSYASGNVQKRPHIEKPCILAAKVLSPIDMSEVDKNLLLGIISEEGGKTSHTAIIARSYAIPMISGIPYTEIKENDKAVIDTEKKLCVLNPDAATASFYAERTAELQKEKEYFNALVEKRALTEDGVRIELMANIGSVQEVSQAVAQRADGVGLFRTEFLLSEAGTDFPSEKNQFKTYRAVLQGMNGKSVTIRTFDIGGDKVYPCVHLPKEENPFLGWRGVRYMLDNTELLHTQLRALLRASVYGTLHIMFPMITTEEEVKSLLSSIERIKKDLHKEKIPYGRNVKVGVMIETPAAALIADKLAQIVDFFSIGTNDLTQYTLASDRNNTKIAHLYRENHPAVLQLIRMTIDAGKKYKKHVCVCGEMAGNPLFTQELLNLGLRCFSMTPANIQKIKKEILSAKITGADKKQKKEV</sequence>
<comment type="function">
    <text evidence="3 17">General (non sugar-specific) component of the phosphoenolpyruvate-dependent sugar phosphotransferase system (sugar PTS). This major carbohydrate active-transport system catalyzes the phosphorylation of incoming sugar substrates concomitantly with their translocation across the cell membrane. Enzyme I transfers the phosphoryl group from phosphoenolpyruvate (PEP) to the phosphoryl carrier protein (HPr).</text>
</comment>
<feature type="binding site" evidence="19">
    <location>
        <begin position="466"/>
        <end position="467"/>
    </location>
    <ligand>
        <name>phosphoenolpyruvate</name>
        <dbReference type="ChEBI" id="CHEBI:58702"/>
    </ligand>
</feature>
<evidence type="ECO:0000313" key="24">
    <source>
        <dbReference type="EMBL" id="QTQ14041.1"/>
    </source>
</evidence>
<evidence type="ECO:0000259" key="22">
    <source>
        <dbReference type="Pfam" id="PF02896"/>
    </source>
</evidence>
<comment type="subcellular location">
    <subcellularLocation>
        <location evidence="4 17">Cytoplasm</location>
    </subcellularLocation>
</comment>
<feature type="binding site" evidence="20">
    <location>
        <position position="443"/>
    </location>
    <ligand>
        <name>Mg(2+)</name>
        <dbReference type="ChEBI" id="CHEBI:18420"/>
    </ligand>
</feature>
<evidence type="ECO:0000256" key="6">
    <source>
        <dbReference type="ARBA" id="ARBA00012232"/>
    </source>
</evidence>
<dbReference type="GO" id="GO:0008965">
    <property type="term" value="F:phosphoenolpyruvate-protein phosphotransferase activity"/>
    <property type="evidence" value="ECO:0007669"/>
    <property type="project" value="UniProtKB-EC"/>
</dbReference>
<dbReference type="GO" id="GO:0046872">
    <property type="term" value="F:metal ion binding"/>
    <property type="evidence" value="ECO:0007669"/>
    <property type="project" value="UniProtKB-KW"/>
</dbReference>
<feature type="domain" description="PEP-utilising enzyme C-terminal" evidence="22">
    <location>
        <begin position="265"/>
        <end position="552"/>
    </location>
</feature>
<protein>
    <recommendedName>
        <fullName evidence="7 17">Phosphoenolpyruvate-protein phosphotransferase</fullName>
        <ecNumber evidence="6 17">2.7.3.9</ecNumber>
    </recommendedName>
    <alternativeName>
        <fullName evidence="16 17">Phosphotransferase system, enzyme I</fullName>
    </alternativeName>
</protein>
<dbReference type="InterPro" id="IPR036637">
    <property type="entry name" value="Phosphohistidine_dom_sf"/>
</dbReference>
<dbReference type="EC" id="2.7.3.9" evidence="6 17"/>
<evidence type="ECO:0000259" key="23">
    <source>
        <dbReference type="Pfam" id="PF05524"/>
    </source>
</evidence>
<dbReference type="InterPro" id="IPR036618">
    <property type="entry name" value="PtsI_HPr-bd_sf"/>
</dbReference>
<feature type="domain" description="Phosphotransferase system enzyme I N-terminal" evidence="23">
    <location>
        <begin position="7"/>
        <end position="140"/>
    </location>
</feature>
<evidence type="ECO:0000256" key="8">
    <source>
        <dbReference type="ARBA" id="ARBA00022448"/>
    </source>
</evidence>
<evidence type="ECO:0000256" key="16">
    <source>
        <dbReference type="ARBA" id="ARBA00033235"/>
    </source>
</evidence>
<evidence type="ECO:0000256" key="4">
    <source>
        <dbReference type="ARBA" id="ARBA00004496"/>
    </source>
</evidence>
<dbReference type="Pfam" id="PF02896">
    <property type="entry name" value="PEP-utilizers_C"/>
    <property type="match status" value="1"/>
</dbReference>
<dbReference type="InterPro" id="IPR006318">
    <property type="entry name" value="PTS_EI-like"/>
</dbReference>
<dbReference type="InterPro" id="IPR040442">
    <property type="entry name" value="Pyrv_kinase-like_dom_sf"/>
</dbReference>
<evidence type="ECO:0000256" key="15">
    <source>
        <dbReference type="ARBA" id="ARBA00022842"/>
    </source>
</evidence>
<evidence type="ECO:0000256" key="11">
    <source>
        <dbReference type="ARBA" id="ARBA00022679"/>
    </source>
</evidence>
<comment type="similarity">
    <text evidence="5 17">Belongs to the PEP-utilizing enzyme family.</text>
</comment>
<feature type="binding site" evidence="19">
    <location>
        <position position="307"/>
    </location>
    <ligand>
        <name>phosphoenolpyruvate</name>
        <dbReference type="ChEBI" id="CHEBI:58702"/>
    </ligand>
</feature>
<keyword evidence="25" id="KW-1185">Reference proteome</keyword>
<dbReference type="PANTHER" id="PTHR46244:SF3">
    <property type="entry name" value="PHOSPHOENOLPYRUVATE-PROTEIN PHOSPHOTRANSFERASE"/>
    <property type="match status" value="1"/>
</dbReference>
<evidence type="ECO:0000256" key="17">
    <source>
        <dbReference type="PIRNR" id="PIRNR000732"/>
    </source>
</evidence>
<evidence type="ECO:0000256" key="12">
    <source>
        <dbReference type="ARBA" id="ARBA00022683"/>
    </source>
</evidence>
<comment type="catalytic activity">
    <reaction evidence="1 17">
        <text>L-histidyl-[protein] + phosphoenolpyruvate = N(pros)-phospho-L-histidyl-[protein] + pyruvate</text>
        <dbReference type="Rhea" id="RHEA:23880"/>
        <dbReference type="Rhea" id="RHEA-COMP:9745"/>
        <dbReference type="Rhea" id="RHEA-COMP:9746"/>
        <dbReference type="ChEBI" id="CHEBI:15361"/>
        <dbReference type="ChEBI" id="CHEBI:29979"/>
        <dbReference type="ChEBI" id="CHEBI:58702"/>
        <dbReference type="ChEBI" id="CHEBI:64837"/>
        <dbReference type="EC" id="2.7.3.9"/>
    </reaction>
</comment>
<feature type="active site" description="Tele-phosphohistidine intermediate" evidence="18">
    <location>
        <position position="202"/>
    </location>
</feature>
<feature type="active site" description="Proton donor" evidence="18">
    <location>
        <position position="514"/>
    </location>
</feature>
<evidence type="ECO:0000256" key="13">
    <source>
        <dbReference type="ARBA" id="ARBA00022723"/>
    </source>
</evidence>
<name>A0A975IEK4_9SPIR</name>
<organism evidence="24 25">
    <name type="scientific">Treponema parvum</name>
    <dbReference type="NCBI Taxonomy" id="138851"/>
    <lineage>
        <taxon>Bacteria</taxon>
        <taxon>Pseudomonadati</taxon>
        <taxon>Spirochaetota</taxon>
        <taxon>Spirochaetia</taxon>
        <taxon>Spirochaetales</taxon>
        <taxon>Treponemataceae</taxon>
        <taxon>Treponema</taxon>
    </lineage>
</organism>
<keyword evidence="12 17" id="KW-0598">Phosphotransferase system</keyword>
<dbReference type="InterPro" id="IPR008731">
    <property type="entry name" value="PTS_EIN"/>
</dbReference>
<evidence type="ECO:0000256" key="19">
    <source>
        <dbReference type="PIRSR" id="PIRSR000732-2"/>
    </source>
</evidence>
<gene>
    <name evidence="24" type="primary">ptsP</name>
    <name evidence="24" type="ORF">HRQ91_05995</name>
</gene>
<dbReference type="InterPro" id="IPR023151">
    <property type="entry name" value="PEP_util_CS"/>
</dbReference>
<dbReference type="Proteomes" id="UP000671908">
    <property type="component" value="Chromosome"/>
</dbReference>
<proteinExistence type="inferred from homology"/>
<evidence type="ECO:0000256" key="20">
    <source>
        <dbReference type="PIRSR" id="PIRSR000732-3"/>
    </source>
</evidence>
<keyword evidence="9 17" id="KW-0963">Cytoplasm</keyword>
<dbReference type="GO" id="GO:0005737">
    <property type="term" value="C:cytoplasm"/>
    <property type="evidence" value="ECO:0007669"/>
    <property type="project" value="UniProtKB-SubCell"/>
</dbReference>
<keyword evidence="10 17" id="KW-0762">Sugar transport</keyword>
<dbReference type="InterPro" id="IPR000121">
    <property type="entry name" value="PEP_util_C"/>
</dbReference>
<dbReference type="AlphaFoldDB" id="A0A975IEK4"/>
<dbReference type="PROSITE" id="PS00742">
    <property type="entry name" value="PEP_ENZYMES_2"/>
    <property type="match status" value="1"/>
</dbReference>
<dbReference type="PANTHER" id="PTHR46244">
    <property type="entry name" value="PHOSPHOENOLPYRUVATE-PROTEIN PHOSPHOTRANSFERASE"/>
    <property type="match status" value="1"/>
</dbReference>
<dbReference type="Gene3D" id="3.50.30.10">
    <property type="entry name" value="Phosphohistidine domain"/>
    <property type="match status" value="1"/>
</dbReference>
<dbReference type="Pfam" id="PF05524">
    <property type="entry name" value="PEP-utilisers_N"/>
    <property type="match status" value="1"/>
</dbReference>
<dbReference type="SUPFAM" id="SSF51621">
    <property type="entry name" value="Phosphoenolpyruvate/pyruvate domain"/>
    <property type="match status" value="1"/>
</dbReference>
<evidence type="ECO:0000259" key="21">
    <source>
        <dbReference type="Pfam" id="PF00391"/>
    </source>
</evidence>
<dbReference type="Gene3D" id="1.10.274.10">
    <property type="entry name" value="PtsI, HPr-binding domain"/>
    <property type="match status" value="1"/>
</dbReference>
<feature type="domain" description="PEP-utilising enzyme mobile" evidence="21">
    <location>
        <begin position="165"/>
        <end position="234"/>
    </location>
</feature>
<comment type="cofactor">
    <cofactor evidence="2 17 20">
        <name>Mg(2+)</name>
        <dbReference type="ChEBI" id="CHEBI:18420"/>
    </cofactor>
</comment>
<dbReference type="RefSeq" id="WP_210118736.1">
    <property type="nucleotide sequence ID" value="NZ_CP054142.1"/>
</dbReference>
<keyword evidence="8 17" id="KW-0813">Transport</keyword>
<keyword evidence="11 17" id="KW-0808">Transferase</keyword>
<feature type="binding site" evidence="19">
    <location>
        <position position="344"/>
    </location>
    <ligand>
        <name>phosphoenolpyruvate</name>
        <dbReference type="ChEBI" id="CHEBI:58702"/>
    </ligand>
</feature>
<keyword evidence="13 17" id="KW-0479">Metal-binding</keyword>
<dbReference type="Pfam" id="PF00391">
    <property type="entry name" value="PEP-utilizers"/>
    <property type="match status" value="1"/>
</dbReference>
<reference evidence="24 25" key="1">
    <citation type="journal article" date="2021" name="Microbiol. Resour. Announc.">
        <title>Complete Genome Sequences of Three Human Oral Treponema parvum Isolates.</title>
        <authorList>
            <person name="Zeng H."/>
            <person name="Watt R.M."/>
        </authorList>
    </citation>
    <scope>NUCLEOTIDE SEQUENCE [LARGE SCALE GENOMIC DNA]</scope>
    <source>
        <strain evidence="24 25">ATCC 700770</strain>
    </source>
</reference>
<evidence type="ECO:0000256" key="10">
    <source>
        <dbReference type="ARBA" id="ARBA00022597"/>
    </source>
</evidence>
<dbReference type="GO" id="GO:0009401">
    <property type="term" value="P:phosphoenolpyruvate-dependent sugar phosphotransferase system"/>
    <property type="evidence" value="ECO:0007669"/>
    <property type="project" value="UniProtKB-KW"/>
</dbReference>
<dbReference type="InterPro" id="IPR018274">
    <property type="entry name" value="PEP_util_AS"/>
</dbReference>
<accession>A0A975IEK4</accession>
<dbReference type="PIRSF" id="PIRSF000732">
    <property type="entry name" value="PTS_enzyme_I"/>
    <property type="match status" value="1"/>
</dbReference>
<feature type="binding site" evidence="19">
    <location>
        <position position="477"/>
    </location>
    <ligand>
        <name>phosphoenolpyruvate</name>
        <dbReference type="ChEBI" id="CHEBI:58702"/>
    </ligand>
</feature>
<dbReference type="KEGG" id="tpav:HRQ91_05995"/>
<evidence type="ECO:0000256" key="9">
    <source>
        <dbReference type="ARBA" id="ARBA00022490"/>
    </source>
</evidence>
<dbReference type="InterPro" id="IPR050499">
    <property type="entry name" value="PEP-utilizing_PTS_enzyme"/>
</dbReference>
<dbReference type="SUPFAM" id="SSF52009">
    <property type="entry name" value="Phosphohistidine domain"/>
    <property type="match status" value="1"/>
</dbReference>
<evidence type="ECO:0000256" key="14">
    <source>
        <dbReference type="ARBA" id="ARBA00022777"/>
    </source>
</evidence>
<evidence type="ECO:0000256" key="5">
    <source>
        <dbReference type="ARBA" id="ARBA00007837"/>
    </source>
</evidence>
<evidence type="ECO:0000256" key="3">
    <source>
        <dbReference type="ARBA" id="ARBA00002728"/>
    </source>
</evidence>
<keyword evidence="15 17" id="KW-0460">Magnesium</keyword>
<dbReference type="PRINTS" id="PR01736">
    <property type="entry name" value="PHPHTRNFRASE"/>
</dbReference>
<evidence type="ECO:0000256" key="2">
    <source>
        <dbReference type="ARBA" id="ARBA00001946"/>
    </source>
</evidence>
<evidence type="ECO:0000256" key="1">
    <source>
        <dbReference type="ARBA" id="ARBA00000683"/>
    </source>
</evidence>
<evidence type="ECO:0000313" key="25">
    <source>
        <dbReference type="Proteomes" id="UP000671908"/>
    </source>
</evidence>
<dbReference type="NCBIfam" id="TIGR01417">
    <property type="entry name" value="PTS_I_fam"/>
    <property type="match status" value="1"/>
</dbReference>
<dbReference type="PROSITE" id="PS00370">
    <property type="entry name" value="PEP_ENZYMES_PHOS_SITE"/>
    <property type="match status" value="1"/>
</dbReference>
<feature type="binding site" evidence="20">
    <location>
        <position position="467"/>
    </location>
    <ligand>
        <name>Mg(2+)</name>
        <dbReference type="ChEBI" id="CHEBI:18420"/>
    </ligand>
</feature>
<dbReference type="SUPFAM" id="SSF47831">
    <property type="entry name" value="Enzyme I of the PEP:sugar phosphotransferase system HPr-binding (sub)domain"/>
    <property type="match status" value="1"/>
</dbReference>
<dbReference type="InterPro" id="IPR015813">
    <property type="entry name" value="Pyrv/PenolPyrv_kinase-like_dom"/>
</dbReference>
<dbReference type="InterPro" id="IPR008279">
    <property type="entry name" value="PEP-util_enz_mobile_dom"/>
</dbReference>
<dbReference type="Gene3D" id="3.20.20.60">
    <property type="entry name" value="Phosphoenolpyruvate-binding domains"/>
    <property type="match status" value="1"/>
</dbReference>
<dbReference type="EMBL" id="CP054142">
    <property type="protein sequence ID" value="QTQ14041.1"/>
    <property type="molecule type" value="Genomic_DNA"/>
</dbReference>
<evidence type="ECO:0000256" key="7">
    <source>
        <dbReference type="ARBA" id="ARBA00016544"/>
    </source>
</evidence>
<dbReference type="GO" id="GO:0016301">
    <property type="term" value="F:kinase activity"/>
    <property type="evidence" value="ECO:0007669"/>
    <property type="project" value="UniProtKB-KW"/>
</dbReference>
<evidence type="ECO:0000256" key="18">
    <source>
        <dbReference type="PIRSR" id="PIRSR000732-1"/>
    </source>
</evidence>
<keyword evidence="14 17" id="KW-0418">Kinase</keyword>
<dbReference type="InterPro" id="IPR024692">
    <property type="entry name" value="PTS_EI"/>
</dbReference>